<accession>A0A7R8UCY1</accession>
<dbReference type="EMBL" id="LR899009">
    <property type="protein sequence ID" value="CAD7078417.1"/>
    <property type="molecule type" value="Genomic_DNA"/>
</dbReference>
<reference evidence="1 2" key="1">
    <citation type="submission" date="2020-11" db="EMBL/GenBank/DDBJ databases">
        <authorList>
            <person name="Wallbank WR R."/>
            <person name="Pardo Diaz C."/>
            <person name="Kozak K."/>
            <person name="Martin S."/>
            <person name="Jiggins C."/>
            <person name="Moest M."/>
            <person name="Warren A I."/>
            <person name="Generalovic N T."/>
            <person name="Byers J.R.P. K."/>
            <person name="Montejo-Kovacevich G."/>
            <person name="Yen C E."/>
        </authorList>
    </citation>
    <scope>NUCLEOTIDE SEQUENCE [LARGE SCALE GENOMIC DNA]</scope>
</reference>
<protein>
    <submittedName>
        <fullName evidence="1">Uncharacterized protein</fullName>
    </submittedName>
</protein>
<dbReference type="Proteomes" id="UP000594454">
    <property type="component" value="Chromosome 1"/>
</dbReference>
<dbReference type="InParanoid" id="A0A7R8UCY1"/>
<evidence type="ECO:0000313" key="1">
    <source>
        <dbReference type="EMBL" id="CAD7078417.1"/>
    </source>
</evidence>
<keyword evidence="2" id="KW-1185">Reference proteome</keyword>
<proteinExistence type="predicted"/>
<sequence length="91" mass="10845">MEQQLEILREIITLQAAVQHYLGIGELRRSIELPSRSLNLRPKQILEKYERISTFYGKDYDDNQLQEFSSALCRVPYVEKINDYESMDYLQ</sequence>
<gene>
    <name evidence="1" type="ORF">HERILL_LOCUS1685</name>
</gene>
<organism evidence="1 2">
    <name type="scientific">Hermetia illucens</name>
    <name type="common">Black soldier fly</name>
    <dbReference type="NCBI Taxonomy" id="343691"/>
    <lineage>
        <taxon>Eukaryota</taxon>
        <taxon>Metazoa</taxon>
        <taxon>Ecdysozoa</taxon>
        <taxon>Arthropoda</taxon>
        <taxon>Hexapoda</taxon>
        <taxon>Insecta</taxon>
        <taxon>Pterygota</taxon>
        <taxon>Neoptera</taxon>
        <taxon>Endopterygota</taxon>
        <taxon>Diptera</taxon>
        <taxon>Brachycera</taxon>
        <taxon>Stratiomyomorpha</taxon>
        <taxon>Stratiomyidae</taxon>
        <taxon>Hermetiinae</taxon>
        <taxon>Hermetia</taxon>
    </lineage>
</organism>
<evidence type="ECO:0000313" key="2">
    <source>
        <dbReference type="Proteomes" id="UP000594454"/>
    </source>
</evidence>
<name>A0A7R8UCY1_HERIL</name>
<dbReference type="AlphaFoldDB" id="A0A7R8UCY1"/>